<keyword evidence="4" id="KW-1185">Reference proteome</keyword>
<dbReference type="SUPFAM" id="SSF109854">
    <property type="entry name" value="DinB/YfiT-like putative metalloenzymes"/>
    <property type="match status" value="1"/>
</dbReference>
<dbReference type="Gene3D" id="1.20.120.450">
    <property type="entry name" value="dinb family like domain"/>
    <property type="match status" value="1"/>
</dbReference>
<dbReference type="InterPro" id="IPR034660">
    <property type="entry name" value="DinB/YfiT-like"/>
</dbReference>
<gene>
    <name evidence="3" type="ORF">HKBW3S33_01954</name>
</gene>
<dbReference type="Proteomes" id="UP000591948">
    <property type="component" value="Unassembled WGS sequence"/>
</dbReference>
<feature type="region of interest" description="Disordered" evidence="1">
    <location>
        <begin position="80"/>
        <end position="110"/>
    </location>
</feature>
<dbReference type="EMBL" id="BLRY01000270">
    <property type="protein sequence ID" value="GFP28539.1"/>
    <property type="molecule type" value="Genomic_DNA"/>
</dbReference>
<evidence type="ECO:0000256" key="1">
    <source>
        <dbReference type="SAM" id="MobiDB-lite"/>
    </source>
</evidence>
<proteinExistence type="predicted"/>
<dbReference type="InterPro" id="IPR024775">
    <property type="entry name" value="DinB-like"/>
</dbReference>
<evidence type="ECO:0000313" key="3">
    <source>
        <dbReference type="EMBL" id="GFP28539.1"/>
    </source>
</evidence>
<name>A0A6V8P7D6_9ACTN</name>
<dbReference type="AlphaFoldDB" id="A0A6V8P7D6"/>
<dbReference type="Pfam" id="PF12867">
    <property type="entry name" value="DinB_2"/>
    <property type="match status" value="1"/>
</dbReference>
<organism evidence="3 4">
    <name type="scientific">Candidatus Hakubella thermalkaliphila</name>
    <dbReference type="NCBI Taxonomy" id="2754717"/>
    <lineage>
        <taxon>Bacteria</taxon>
        <taxon>Bacillati</taxon>
        <taxon>Actinomycetota</taxon>
        <taxon>Actinomycetota incertae sedis</taxon>
        <taxon>Candidatus Hakubellales</taxon>
        <taxon>Candidatus Hakubellaceae</taxon>
        <taxon>Candidatus Hakubella</taxon>
    </lineage>
</organism>
<sequence>MSAEQEILGRFGDTASCLKHLERTRRELVQLIESLSDEQLHKRPGSDIWSPAEVLEHVLLVEESVGKIIRRLRKVALGEADPFPSLPAGQTRPDGRPLAPPAMQPKGGLSRTELQERLQAVRTRLLDEVAESGERLPNPPTYKHPFFWRPDRFGLATNRGLPRATPPSANSSTTNAVSLRMGCRAYKLGGSHPNGHENS</sequence>
<evidence type="ECO:0000259" key="2">
    <source>
        <dbReference type="Pfam" id="PF12867"/>
    </source>
</evidence>
<protein>
    <recommendedName>
        <fullName evidence="2">DinB-like domain-containing protein</fullName>
    </recommendedName>
</protein>
<accession>A0A6V8P7D6</accession>
<reference evidence="3 4" key="1">
    <citation type="journal article" date="2020" name="Front. Microbiol.">
        <title>Single-cell genomics of novel Actinobacteria with the Wood-Ljungdahl pathway discovered in a serpentinizing system.</title>
        <authorList>
            <person name="Merino N."/>
            <person name="Kawai M."/>
            <person name="Boyd E.S."/>
            <person name="Colman D.R."/>
            <person name="McGlynn S.E."/>
            <person name="Nealson K.H."/>
            <person name="Kurokawa K."/>
            <person name="Hongoh Y."/>
        </authorList>
    </citation>
    <scope>NUCLEOTIDE SEQUENCE [LARGE SCALE GENOMIC DNA]</scope>
    <source>
        <strain evidence="3 4">S33</strain>
    </source>
</reference>
<evidence type="ECO:0000313" key="4">
    <source>
        <dbReference type="Proteomes" id="UP000591948"/>
    </source>
</evidence>
<feature type="domain" description="DinB-like" evidence="2">
    <location>
        <begin position="20"/>
        <end position="145"/>
    </location>
</feature>
<comment type="caution">
    <text evidence="3">The sequence shown here is derived from an EMBL/GenBank/DDBJ whole genome shotgun (WGS) entry which is preliminary data.</text>
</comment>